<feature type="transmembrane region" description="Helical" evidence="8">
    <location>
        <begin position="410"/>
        <end position="430"/>
    </location>
</feature>
<dbReference type="PANTHER" id="PTHR23511">
    <property type="entry name" value="SYNAPTIC VESICLE GLYCOPROTEIN 2"/>
    <property type="match status" value="1"/>
</dbReference>
<dbReference type="InterPro" id="IPR036259">
    <property type="entry name" value="MFS_trans_sf"/>
</dbReference>
<keyword evidence="3" id="KW-0813">Transport</keyword>
<feature type="domain" description="Major facilitator superfamily (MFS) profile" evidence="9">
    <location>
        <begin position="80"/>
        <end position="550"/>
    </location>
</feature>
<dbReference type="AlphaFoldDB" id="A0A427XIY8"/>
<feature type="transmembrane region" description="Helical" evidence="8">
    <location>
        <begin position="249"/>
        <end position="268"/>
    </location>
</feature>
<dbReference type="GO" id="GO:0016020">
    <property type="term" value="C:membrane"/>
    <property type="evidence" value="ECO:0007669"/>
    <property type="project" value="UniProtKB-SubCell"/>
</dbReference>
<dbReference type="InterPro" id="IPR020846">
    <property type="entry name" value="MFS_dom"/>
</dbReference>
<evidence type="ECO:0000256" key="7">
    <source>
        <dbReference type="SAM" id="MobiDB-lite"/>
    </source>
</evidence>
<accession>A0A427XIY8</accession>
<keyword evidence="6 8" id="KW-0472">Membrane</keyword>
<organism evidence="10 11">
    <name type="scientific">Apiotrichum porosum</name>
    <dbReference type="NCBI Taxonomy" id="105984"/>
    <lineage>
        <taxon>Eukaryota</taxon>
        <taxon>Fungi</taxon>
        <taxon>Dikarya</taxon>
        <taxon>Basidiomycota</taxon>
        <taxon>Agaricomycotina</taxon>
        <taxon>Tremellomycetes</taxon>
        <taxon>Trichosporonales</taxon>
        <taxon>Trichosporonaceae</taxon>
        <taxon>Apiotrichum</taxon>
    </lineage>
</organism>
<dbReference type="Pfam" id="PF07690">
    <property type="entry name" value="MFS_1"/>
    <property type="match status" value="1"/>
</dbReference>
<proteinExistence type="inferred from homology"/>
<evidence type="ECO:0000256" key="1">
    <source>
        <dbReference type="ARBA" id="ARBA00004141"/>
    </source>
</evidence>
<dbReference type="PANTHER" id="PTHR23511:SF5">
    <property type="entry name" value="MAJOR FACILITATOR-TYPE TRANSPORTER HXNZ-RELATED"/>
    <property type="match status" value="1"/>
</dbReference>
<gene>
    <name evidence="10" type="ORF">EHS24_001696</name>
</gene>
<evidence type="ECO:0000256" key="5">
    <source>
        <dbReference type="ARBA" id="ARBA00022989"/>
    </source>
</evidence>
<dbReference type="EMBL" id="RSCE01000011">
    <property type="protein sequence ID" value="RSH78788.1"/>
    <property type="molecule type" value="Genomic_DNA"/>
</dbReference>
<evidence type="ECO:0000256" key="6">
    <source>
        <dbReference type="ARBA" id="ARBA00023136"/>
    </source>
</evidence>
<dbReference type="GO" id="GO:0022857">
    <property type="term" value="F:transmembrane transporter activity"/>
    <property type="evidence" value="ECO:0007669"/>
    <property type="project" value="InterPro"/>
</dbReference>
<feature type="transmembrane region" description="Helical" evidence="8">
    <location>
        <begin position="437"/>
        <end position="456"/>
    </location>
</feature>
<dbReference type="CDD" id="cd17316">
    <property type="entry name" value="MFS_SV2_like"/>
    <property type="match status" value="1"/>
</dbReference>
<keyword evidence="5 8" id="KW-1133">Transmembrane helix</keyword>
<feature type="region of interest" description="Disordered" evidence="7">
    <location>
        <begin position="1"/>
        <end position="45"/>
    </location>
</feature>
<evidence type="ECO:0000313" key="11">
    <source>
        <dbReference type="Proteomes" id="UP000279236"/>
    </source>
</evidence>
<sequence length="555" mass="60208">MSHDNNTNRLDAAGGLQPPSPDLPHKENEDEGTIVDTESLSSDTTARAKQEGIKPAFLAKVEVLNHAIAEIGMGRYQYELFVSGGFGWFADNIWLQGIAIIMPAVANEWRGYPTVRLATLALYVGLIIGATFWGCSCDIIGRRLAWNSTLFIGAVFGIAAGAANNFVTFCAMIACCGFGVGGNMPVDGTMFLEFLPGSHQYLLTLLSVWWAVGQVVASLIAWGFLARWGCETPAAGTFCKKEDNMGWRYTYYTLGAMMLFLWAVRFFVLPVYESPKFLASIGKDHEAVEVIHKMAKRNGKTVELTVDDLYRAAAPHLTADEKLAQENDRSATTKFSTWELVKNSFDNLSADHVTALFSTKRLAWSTTLITFCYAALGLAYPLYNGFLGTYLAQKNAELGNMNLNDTYASYTYQAACGIPGSIVAAFMVDWSRSGRKVAMAVFTLCAGIFLFGLTASRTQVQVNALTSMAAFFENAFYGVLYGYAPELFPTPSRGTGDAICSAASRITGLFAPIIAVYSKAALTPNGPVYASASIFVATACVMLLLPVETRGRTAL</sequence>
<evidence type="ECO:0000256" key="4">
    <source>
        <dbReference type="ARBA" id="ARBA00022692"/>
    </source>
</evidence>
<feature type="transmembrane region" description="Helical" evidence="8">
    <location>
        <begin position="166"/>
        <end position="186"/>
    </location>
</feature>
<dbReference type="InterPro" id="IPR011701">
    <property type="entry name" value="MFS"/>
</dbReference>
<dbReference type="Proteomes" id="UP000279236">
    <property type="component" value="Unassembled WGS sequence"/>
</dbReference>
<comment type="subcellular location">
    <subcellularLocation>
        <location evidence="1">Membrane</location>
        <topology evidence="1">Multi-pass membrane protein</topology>
    </subcellularLocation>
</comment>
<dbReference type="Gene3D" id="1.20.1250.20">
    <property type="entry name" value="MFS general substrate transporter like domains"/>
    <property type="match status" value="1"/>
</dbReference>
<dbReference type="SUPFAM" id="SSF103473">
    <property type="entry name" value="MFS general substrate transporter"/>
    <property type="match status" value="1"/>
</dbReference>
<keyword evidence="11" id="KW-1185">Reference proteome</keyword>
<feature type="transmembrane region" description="Helical" evidence="8">
    <location>
        <begin position="117"/>
        <end position="137"/>
    </location>
</feature>
<comment type="similarity">
    <text evidence="2">Belongs to the major facilitator superfamily.</text>
</comment>
<feature type="compositionally biased region" description="Polar residues" evidence="7">
    <location>
        <begin position="36"/>
        <end position="45"/>
    </location>
</feature>
<dbReference type="FunFam" id="1.20.1250.20:FF:000171">
    <property type="entry name" value="MFS general substrate transporter"/>
    <property type="match status" value="1"/>
</dbReference>
<dbReference type="OrthoDB" id="3936150at2759"/>
<dbReference type="RefSeq" id="XP_028473935.1">
    <property type="nucleotide sequence ID" value="XM_028617472.1"/>
</dbReference>
<dbReference type="PROSITE" id="PS50850">
    <property type="entry name" value="MFS"/>
    <property type="match status" value="1"/>
</dbReference>
<comment type="caution">
    <text evidence="10">The sequence shown here is derived from an EMBL/GenBank/DDBJ whole genome shotgun (WGS) entry which is preliminary data.</text>
</comment>
<feature type="transmembrane region" description="Helical" evidence="8">
    <location>
        <begin position="462"/>
        <end position="484"/>
    </location>
</feature>
<dbReference type="GeneID" id="39586239"/>
<name>A0A427XIY8_9TREE</name>
<feature type="transmembrane region" description="Helical" evidence="8">
    <location>
        <begin position="529"/>
        <end position="547"/>
    </location>
</feature>
<evidence type="ECO:0000256" key="8">
    <source>
        <dbReference type="SAM" id="Phobius"/>
    </source>
</evidence>
<keyword evidence="4 8" id="KW-0812">Transmembrane</keyword>
<feature type="transmembrane region" description="Helical" evidence="8">
    <location>
        <begin position="207"/>
        <end position="229"/>
    </location>
</feature>
<evidence type="ECO:0000313" key="10">
    <source>
        <dbReference type="EMBL" id="RSH78788.1"/>
    </source>
</evidence>
<protein>
    <recommendedName>
        <fullName evidence="9">Major facilitator superfamily (MFS) profile domain-containing protein</fullName>
    </recommendedName>
</protein>
<evidence type="ECO:0000256" key="3">
    <source>
        <dbReference type="ARBA" id="ARBA00022448"/>
    </source>
</evidence>
<evidence type="ECO:0000256" key="2">
    <source>
        <dbReference type="ARBA" id="ARBA00008335"/>
    </source>
</evidence>
<reference evidence="10 11" key="1">
    <citation type="submission" date="2018-11" db="EMBL/GenBank/DDBJ databases">
        <title>Genome sequence of Apiotrichum porosum DSM 27194.</title>
        <authorList>
            <person name="Aliyu H."/>
            <person name="Gorte O."/>
            <person name="Ochsenreither K."/>
        </authorList>
    </citation>
    <scope>NUCLEOTIDE SEQUENCE [LARGE SCALE GENOMIC DNA]</scope>
    <source>
        <strain evidence="10 11">DSM 27194</strain>
    </source>
</reference>
<feature type="transmembrane region" description="Helical" evidence="8">
    <location>
        <begin position="362"/>
        <end position="383"/>
    </location>
</feature>
<feature type="transmembrane region" description="Helical" evidence="8">
    <location>
        <begin position="80"/>
        <end position="105"/>
    </location>
</feature>
<evidence type="ECO:0000259" key="9">
    <source>
        <dbReference type="PROSITE" id="PS50850"/>
    </source>
</evidence>